<evidence type="ECO:0000313" key="2">
    <source>
        <dbReference type="EMBL" id="SKA39332.1"/>
    </source>
</evidence>
<organism evidence="2 3">
    <name type="scientific">Marinactinospora thermotolerans DSM 45154</name>
    <dbReference type="NCBI Taxonomy" id="1122192"/>
    <lineage>
        <taxon>Bacteria</taxon>
        <taxon>Bacillati</taxon>
        <taxon>Actinomycetota</taxon>
        <taxon>Actinomycetes</taxon>
        <taxon>Streptosporangiales</taxon>
        <taxon>Nocardiopsidaceae</taxon>
        <taxon>Marinactinospora</taxon>
    </lineage>
</organism>
<name>A0A1T4TFX7_9ACTN</name>
<dbReference type="Proteomes" id="UP000190637">
    <property type="component" value="Unassembled WGS sequence"/>
</dbReference>
<keyword evidence="3" id="KW-1185">Reference proteome</keyword>
<evidence type="ECO:0000259" key="1">
    <source>
        <dbReference type="Pfam" id="PF19054"/>
    </source>
</evidence>
<dbReference type="STRING" id="1122192.SAMN02745673_04973"/>
<dbReference type="Pfam" id="PF19054">
    <property type="entry name" value="DUF5753"/>
    <property type="match status" value="1"/>
</dbReference>
<sequence>MAHSPTLRRRRLSRRLRELRAARGLTTEVVVQRARETATAKWSRHKLTRIERDDWVLPSLDDVRTLLDIYGVTDEAERATYLTLAAEARQRGWWASYGDILGRGAYVGLEAEAQMIRTYEVLVIPGLLQTEDYARAVIRGGGLTNSADVERRVEARVMRQTVLRRRPDAPRLWAIIDEAALRKIPSQLLQEQAQHLLDIQEQASVRVQILPDSVGPHAATSGAFTILDLPDDDPSVVYRENVASGIFLDDPADLEEYITVYDHIRGSSLGVDQSRAYLEALIEGHDHA</sequence>
<dbReference type="InterPro" id="IPR043917">
    <property type="entry name" value="DUF5753"/>
</dbReference>
<protein>
    <submittedName>
        <fullName evidence="2">Helix-turn-helix domain-containing protein</fullName>
    </submittedName>
</protein>
<accession>A0A1T4TFX7</accession>
<feature type="domain" description="DUF5753" evidence="1">
    <location>
        <begin position="105"/>
        <end position="279"/>
    </location>
</feature>
<evidence type="ECO:0000313" key="3">
    <source>
        <dbReference type="Proteomes" id="UP000190637"/>
    </source>
</evidence>
<reference evidence="2 3" key="1">
    <citation type="submission" date="2017-02" db="EMBL/GenBank/DDBJ databases">
        <authorList>
            <person name="Peterson S.W."/>
        </authorList>
    </citation>
    <scope>NUCLEOTIDE SEQUENCE [LARGE SCALE GENOMIC DNA]</scope>
    <source>
        <strain evidence="2 3">DSM 45154</strain>
    </source>
</reference>
<dbReference type="Gene3D" id="1.10.260.40">
    <property type="entry name" value="lambda repressor-like DNA-binding domains"/>
    <property type="match status" value="1"/>
</dbReference>
<gene>
    <name evidence="2" type="ORF">SAMN02745673_04973</name>
</gene>
<dbReference type="Pfam" id="PF13560">
    <property type="entry name" value="HTH_31"/>
    <property type="match status" value="1"/>
</dbReference>
<dbReference type="InterPro" id="IPR010982">
    <property type="entry name" value="Lambda_DNA-bd_dom_sf"/>
</dbReference>
<dbReference type="RefSeq" id="WP_078764181.1">
    <property type="nucleotide sequence ID" value="NZ_FUWS01000023.1"/>
</dbReference>
<dbReference type="SUPFAM" id="SSF47413">
    <property type="entry name" value="lambda repressor-like DNA-binding domains"/>
    <property type="match status" value="1"/>
</dbReference>
<dbReference type="EMBL" id="FUWS01000023">
    <property type="protein sequence ID" value="SKA39332.1"/>
    <property type="molecule type" value="Genomic_DNA"/>
</dbReference>
<dbReference type="OrthoDB" id="5177725at2"/>
<proteinExistence type="predicted"/>
<dbReference type="AlphaFoldDB" id="A0A1T4TFX7"/>
<dbReference type="GO" id="GO:0003677">
    <property type="term" value="F:DNA binding"/>
    <property type="evidence" value="ECO:0007669"/>
    <property type="project" value="InterPro"/>
</dbReference>